<protein>
    <submittedName>
        <fullName evidence="3">Ribulose-5-phosphate 4-epimerase-like epimerase or aldolase</fullName>
    </submittedName>
</protein>
<dbReference type="Proteomes" id="UP000325811">
    <property type="component" value="Chromosome I"/>
</dbReference>
<accession>A0A5Q4ZKF6</accession>
<evidence type="ECO:0000313" key="3">
    <source>
        <dbReference type="EMBL" id="VVD28070.1"/>
    </source>
</evidence>
<dbReference type="GO" id="GO:0005856">
    <property type="term" value="C:cytoskeleton"/>
    <property type="evidence" value="ECO:0007669"/>
    <property type="project" value="TreeGrafter"/>
</dbReference>
<reference evidence="3 4" key="1">
    <citation type="submission" date="2019-08" db="EMBL/GenBank/DDBJ databases">
        <authorList>
            <person name="Herpell B J."/>
        </authorList>
    </citation>
    <scope>NUCLEOTIDE SEQUENCE [LARGE SCALE GENOMIC DNA]</scope>
    <source>
        <strain evidence="4">Msb3</strain>
    </source>
</reference>
<feature type="domain" description="Class II aldolase/adducin N-terminal" evidence="2">
    <location>
        <begin position="14"/>
        <end position="192"/>
    </location>
</feature>
<dbReference type="PANTHER" id="PTHR10672:SF3">
    <property type="entry name" value="PROTEIN HU-LI TAI SHAO"/>
    <property type="match status" value="1"/>
</dbReference>
<dbReference type="EMBL" id="LR699553">
    <property type="protein sequence ID" value="VVD28070.1"/>
    <property type="molecule type" value="Genomic_DNA"/>
</dbReference>
<dbReference type="Pfam" id="PF00596">
    <property type="entry name" value="Aldolase_II"/>
    <property type="match status" value="1"/>
</dbReference>
<keyword evidence="4" id="KW-1185">Reference proteome</keyword>
<dbReference type="Gene3D" id="3.40.225.10">
    <property type="entry name" value="Class II aldolase/adducin N-terminal domain"/>
    <property type="match status" value="1"/>
</dbReference>
<proteinExistence type="inferred from homology"/>
<dbReference type="PANTHER" id="PTHR10672">
    <property type="entry name" value="ADDUCIN"/>
    <property type="match status" value="1"/>
</dbReference>
<dbReference type="KEGG" id="pdio:PDMSB3_1614"/>
<dbReference type="NCBIfam" id="NF005451">
    <property type="entry name" value="PRK07044.1"/>
    <property type="match status" value="1"/>
</dbReference>
<organism evidence="3 4">
    <name type="scientific">Paraburkholderia dioscoreae</name>
    <dbReference type="NCBI Taxonomy" id="2604047"/>
    <lineage>
        <taxon>Bacteria</taxon>
        <taxon>Pseudomonadati</taxon>
        <taxon>Pseudomonadota</taxon>
        <taxon>Betaproteobacteria</taxon>
        <taxon>Burkholderiales</taxon>
        <taxon>Burkholderiaceae</taxon>
        <taxon>Paraburkholderia</taxon>
    </lineage>
</organism>
<dbReference type="InterPro" id="IPR036409">
    <property type="entry name" value="Aldolase_II/adducin_N_sf"/>
</dbReference>
<name>A0A5Q4ZKF6_9BURK</name>
<evidence type="ECO:0000256" key="1">
    <source>
        <dbReference type="ARBA" id="ARBA00037961"/>
    </source>
</evidence>
<dbReference type="GO" id="GO:0051015">
    <property type="term" value="F:actin filament binding"/>
    <property type="evidence" value="ECO:0007669"/>
    <property type="project" value="TreeGrafter"/>
</dbReference>
<evidence type="ECO:0000313" key="4">
    <source>
        <dbReference type="Proteomes" id="UP000325811"/>
    </source>
</evidence>
<gene>
    <name evidence="3" type="ORF">PDMSB3_1614</name>
</gene>
<sequence length="244" mass="27165">MPNPISDAEREARVELAALYRLIEQHGWGEGIYNHVSLRIPDAPDHFLIKRHDLIYSEVTASNLVKVRIDGDLDETAGVNRPGFVLHGGVLSDRPDINCAIHVHTAAGIAVSADRAPLKMVSQYAVRFYGRIGYHEYEGITDGLSERESIARDLSSHTALFMRNHGVLVVAASAPAAFTRIKDLLEACRIQLMLQASGDRLVEVPPEVCEKTLRQFEKHDNGRGGAEWPAYLRMLDRLDASYKL</sequence>
<dbReference type="InterPro" id="IPR001303">
    <property type="entry name" value="Aldolase_II/adducin_N"/>
</dbReference>
<dbReference type="SUPFAM" id="SSF53639">
    <property type="entry name" value="AraD/HMP-PK domain-like"/>
    <property type="match status" value="1"/>
</dbReference>
<dbReference type="RefSeq" id="WP_007182351.1">
    <property type="nucleotide sequence ID" value="NZ_LR699553.1"/>
</dbReference>
<comment type="similarity">
    <text evidence="1">Belongs to the aldolase class II family.</text>
</comment>
<dbReference type="AlphaFoldDB" id="A0A5Q4ZKF6"/>
<evidence type="ECO:0000259" key="2">
    <source>
        <dbReference type="SMART" id="SM01007"/>
    </source>
</evidence>
<dbReference type="SMART" id="SM01007">
    <property type="entry name" value="Aldolase_II"/>
    <property type="match status" value="1"/>
</dbReference>
<dbReference type="InterPro" id="IPR051017">
    <property type="entry name" value="Aldolase-II_Adducin_sf"/>
</dbReference>